<feature type="transmembrane region" description="Helical" evidence="1">
    <location>
        <begin position="191"/>
        <end position="211"/>
    </location>
</feature>
<dbReference type="AlphaFoldDB" id="C9RQP9"/>
<feature type="transmembrane region" description="Helical" evidence="1">
    <location>
        <begin position="21"/>
        <end position="39"/>
    </location>
</feature>
<keyword evidence="1" id="KW-0472">Membrane</keyword>
<feature type="transmembrane region" description="Helical" evidence="1">
    <location>
        <begin position="346"/>
        <end position="365"/>
    </location>
</feature>
<evidence type="ECO:0000313" key="5">
    <source>
        <dbReference type="Proteomes" id="UP000001497"/>
    </source>
</evidence>
<reference evidence="3" key="3">
    <citation type="submission" date="2010-08" db="EMBL/GenBank/DDBJ databases">
        <authorList>
            <person name="Durkin A.S."/>
            <person name="Nelson K.E."/>
            <person name="Morrison M."/>
            <person name="Forsberg C.W."/>
            <person name="Wilson D.B."/>
            <person name="Russell J.B."/>
            <person name="Cann I.K.O."/>
            <person name="Mackie R.I."/>
            <person name="White B.A."/>
        </authorList>
    </citation>
    <scope>NUCLEOTIDE SEQUENCE</scope>
    <source>
        <strain evidence="3">S85</strain>
    </source>
</reference>
<dbReference type="OrthoDB" id="9812996at2"/>
<keyword evidence="1" id="KW-1133">Transmembrane helix</keyword>
<reference evidence="2 5" key="1">
    <citation type="submission" date="2009-10" db="EMBL/GenBank/DDBJ databases">
        <title>Complete sequence of Fibrobacter succinogenes subsp. succinogenes S85.</title>
        <authorList>
            <consortium name="US DOE Joint Genome Institute"/>
            <person name="Lucas S."/>
            <person name="Copeland A."/>
            <person name="Lapidus A."/>
            <person name="Glavina del Rio T."/>
            <person name="Tice H."/>
            <person name="Bruce D."/>
            <person name="Goodwin L."/>
            <person name="Pitluck S."/>
            <person name="Chertkov O."/>
            <person name="Detter J.C."/>
            <person name="Han C."/>
            <person name="Tapia R."/>
            <person name="Larimer F."/>
            <person name="Land M."/>
            <person name="Hauser L."/>
            <person name="Kyrpides N."/>
            <person name="Mikhailova N."/>
            <person name="Weimer P.J."/>
            <person name="Stevenson D.M."/>
            <person name="Boyum J."/>
            <person name="Brumm P.I."/>
            <person name="Mead D."/>
        </authorList>
    </citation>
    <scope>NUCLEOTIDE SEQUENCE [LARGE SCALE GENOMIC DNA]</scope>
    <source>
        <strain evidence="5">ATCC 19169 / S85</strain>
        <strain evidence="2">S85</strain>
    </source>
</reference>
<dbReference type="InterPro" id="IPR025291">
    <property type="entry name" value="DUF4153"/>
</dbReference>
<dbReference type="Proteomes" id="UP000001497">
    <property type="component" value="Chromosome"/>
</dbReference>
<organism evidence="3 4">
    <name type="scientific">Fibrobacter succinogenes (strain ATCC 19169 / S85)</name>
    <dbReference type="NCBI Taxonomy" id="59374"/>
    <lineage>
        <taxon>Bacteria</taxon>
        <taxon>Pseudomonadati</taxon>
        <taxon>Fibrobacterota</taxon>
        <taxon>Fibrobacteria</taxon>
        <taxon>Fibrobacterales</taxon>
        <taxon>Fibrobacteraceae</taxon>
        <taxon>Fibrobacter</taxon>
    </lineage>
</organism>
<feature type="transmembrane region" description="Helical" evidence="1">
    <location>
        <begin position="277"/>
        <end position="295"/>
    </location>
</feature>
<keyword evidence="1" id="KW-0812">Transmembrane</keyword>
<reference evidence="4" key="2">
    <citation type="submission" date="2010-08" db="EMBL/GenBank/DDBJ databases">
        <title>Complete sequence of Fibrobacter succinogenes subsp. succinogenes S85.</title>
        <authorList>
            <person name="Durkin A.S."/>
            <person name="Nelson K.E."/>
            <person name="Morrison M."/>
            <person name="Forsberg C.W."/>
            <person name="Wilson D.B."/>
            <person name="Russell J.B."/>
            <person name="Cann I.K.O."/>
            <person name="Mackie R.I."/>
            <person name="White B.A."/>
        </authorList>
    </citation>
    <scope>NUCLEOTIDE SEQUENCE [LARGE SCALE GENOMIC DNA]</scope>
    <source>
        <strain evidence="4">ATCC 19169 / S85</strain>
    </source>
</reference>
<evidence type="ECO:0000313" key="3">
    <source>
        <dbReference type="EMBL" id="ADL25680.1"/>
    </source>
</evidence>
<dbReference type="KEGG" id="fsu:Fisuc_1285"/>
<protein>
    <submittedName>
        <fullName evidence="3">Putative membrane protein</fullName>
    </submittedName>
</protein>
<feature type="transmembrane region" description="Helical" evidence="1">
    <location>
        <begin position="51"/>
        <end position="73"/>
    </location>
</feature>
<feature type="transmembrane region" description="Helical" evidence="1">
    <location>
        <begin position="246"/>
        <end position="265"/>
    </location>
</feature>
<feature type="transmembrane region" description="Helical" evidence="1">
    <location>
        <begin position="372"/>
        <end position="390"/>
    </location>
</feature>
<dbReference type="PATRIC" id="fig|59374.8.peg.1691"/>
<feature type="transmembrane region" description="Helical" evidence="1">
    <location>
        <begin position="85"/>
        <end position="106"/>
    </location>
</feature>
<evidence type="ECO:0000313" key="4">
    <source>
        <dbReference type="Proteomes" id="UP000000517"/>
    </source>
</evidence>
<dbReference type="KEGG" id="fsc:FSU_1753"/>
<name>C9RQP9_FIBSS</name>
<dbReference type="EMBL" id="CP001792">
    <property type="protein sequence ID" value="ACX74885.1"/>
    <property type="molecule type" value="Genomic_DNA"/>
</dbReference>
<feature type="transmembrane region" description="Helical" evidence="1">
    <location>
        <begin position="118"/>
        <end position="136"/>
    </location>
</feature>
<dbReference type="HOGENOM" id="CLU_466728_0_0_0"/>
<gene>
    <name evidence="2" type="ordered locus">Fisuc_1285</name>
    <name evidence="3" type="ordered locus">FSU_1753</name>
</gene>
<dbReference type="Proteomes" id="UP000000517">
    <property type="component" value="Chromosome"/>
</dbReference>
<sequence>MLKLLKEYPSLILAAFKRFPLAIAFAFLTSVAFSYLFTIRDYNLVSIRDHLFPFWATFYPVAAMLIALTTSLIQESRKSTRKTPQILTSVSWLVISFTLSILYVSTDNFGDKQSIGHTIIYIYCIIGLAACFGPFWNQKNDNALWFFHNKICAPVLMSFGVTVLFIIVTFALLVAIIALSNGSRDPGLSALALTFFFSVFTIFPVLCMAGIPSIDKCIEENPTLKNFTTTIKLKIRSKQFSFSFDCFKHIFLPLYAIYIVVVHIYDITALQEWNLPTGTIFSLAYVALICVFIIQNEYYPAIIKPERSSEKTIARVLSYTCIFPFVTATIAIIQRISEYGITPSRFNALAFCIFLCIVVILDCITKTIPSKYVAIILCVIATVSLIGPFSETNIIRNAWLKNIEKTLVNEGYTAYPLSEKDTKKFFSDLWDKDGHTASIIAYQVKMLHFQSIKELYRFFPEKSNLSNIVKKYRSISRTVENDKLHTMPENFSKFAYVDYTFKHEDLVTRNDTLFFNYPLKDIDSTSSKVFSFYVPKQNWLDKDIKVLETEGARFEVEFIKFAQWENEKHQRERGLRLRGMLFME</sequence>
<keyword evidence="5" id="KW-1185">Reference proteome</keyword>
<dbReference type="Pfam" id="PF13687">
    <property type="entry name" value="DUF4153"/>
    <property type="match status" value="1"/>
</dbReference>
<dbReference type="STRING" id="59374.FSU_1753"/>
<dbReference type="EMBL" id="CP002158">
    <property type="protein sequence ID" value="ADL25680.1"/>
    <property type="molecule type" value="Genomic_DNA"/>
</dbReference>
<proteinExistence type="predicted"/>
<accession>C9RQP9</accession>
<feature type="transmembrane region" description="Helical" evidence="1">
    <location>
        <begin position="156"/>
        <end position="179"/>
    </location>
</feature>
<evidence type="ECO:0000256" key="1">
    <source>
        <dbReference type="SAM" id="Phobius"/>
    </source>
</evidence>
<feature type="transmembrane region" description="Helical" evidence="1">
    <location>
        <begin position="316"/>
        <end position="334"/>
    </location>
</feature>
<evidence type="ECO:0000313" key="2">
    <source>
        <dbReference type="EMBL" id="ACX74885.1"/>
    </source>
</evidence>